<dbReference type="InterPro" id="IPR004146">
    <property type="entry name" value="DC1"/>
</dbReference>
<evidence type="ECO:0000313" key="6">
    <source>
        <dbReference type="EMBL" id="KAG6429035.1"/>
    </source>
</evidence>
<feature type="domain" description="Zinc finger PHD-type" evidence="5">
    <location>
        <begin position="34"/>
        <end position="72"/>
    </location>
</feature>
<keyword evidence="7" id="KW-1185">Reference proteome</keyword>
<dbReference type="EMBL" id="PNBA02000003">
    <property type="protein sequence ID" value="KAG6429035.1"/>
    <property type="molecule type" value="Genomic_DNA"/>
</dbReference>
<dbReference type="AlphaFoldDB" id="A0A8X8YFE8"/>
<dbReference type="InterPro" id="IPR001965">
    <property type="entry name" value="Znf_PHD"/>
</dbReference>
<keyword evidence="1" id="KW-0479">Metal-binding</keyword>
<sequence>MGKEVGLTPTTMLKHFFREHPLKYIESSADGGRVCSACKLAIMPRNFFYQCKLCGFSLHKVCYSMPKKVMHPADPNHWLKLSIPSTVLEKTDECEACGRHIAGFYYSCAECPLYYHMLCVAMPLSVKIMSPRYNGWHYHCRLCEFDAHVSCAVKGAQPLLKDDGTNGSKFHQHELMELLSEQMKHVEVKNANNLDRDHHLQSLDQLSAISEVFTLPSCQFSDACFSLDVSKPIPIERNRIEWSECDSKQNKEKLQLLRGRLEDAAVLTDPGYETEIRKESFSPQTSGLDISSTKRCVCPFFIPRIQEMDIIEAQPEFNHFSHQHSLKLVSSQNSNTEKISCAACLKEAEGWSYICQTCNYCLHKACSKLPQKLYHGSDRKHALILLASPAYEDGKFMCNACGTSGAAFCYHCDKCQLDLHPVCAFMYPSLLSKAHDHALHLCYEPPYENKVFSCDICERPGSDHWLYRCGECEFDVHLKCAKDTQDHASM</sequence>
<dbReference type="Proteomes" id="UP000298416">
    <property type="component" value="Unassembled WGS sequence"/>
</dbReference>
<dbReference type="SMART" id="SM00249">
    <property type="entry name" value="PHD"/>
    <property type="match status" value="4"/>
</dbReference>
<dbReference type="PANTHER" id="PTHR46288">
    <property type="entry name" value="PHORBOL-ESTER/DAG-TYPE DOMAIN-CONTAINING PROTEIN"/>
    <property type="match status" value="1"/>
</dbReference>
<dbReference type="InterPro" id="IPR046349">
    <property type="entry name" value="C1-like_sf"/>
</dbReference>
<dbReference type="InterPro" id="IPR013083">
    <property type="entry name" value="Znf_RING/FYVE/PHD"/>
</dbReference>
<dbReference type="Gene3D" id="3.30.40.10">
    <property type="entry name" value="Zinc/RING finger domain, C3HC4 (zinc finger)"/>
    <property type="match status" value="1"/>
</dbReference>
<dbReference type="GO" id="GO:0008270">
    <property type="term" value="F:zinc ion binding"/>
    <property type="evidence" value="ECO:0007669"/>
    <property type="project" value="UniProtKB-KW"/>
</dbReference>
<evidence type="ECO:0000256" key="3">
    <source>
        <dbReference type="ARBA" id="ARBA00022771"/>
    </source>
</evidence>
<evidence type="ECO:0000256" key="4">
    <source>
        <dbReference type="ARBA" id="ARBA00022833"/>
    </source>
</evidence>
<accession>A0A8X8YFE8</accession>
<keyword evidence="3" id="KW-0863">Zinc-finger</keyword>
<evidence type="ECO:0000256" key="1">
    <source>
        <dbReference type="ARBA" id="ARBA00022723"/>
    </source>
</evidence>
<gene>
    <name evidence="6" type="ORF">SASPL_107074</name>
</gene>
<evidence type="ECO:0000256" key="2">
    <source>
        <dbReference type="ARBA" id="ARBA00022737"/>
    </source>
</evidence>
<comment type="caution">
    <text evidence="6">The sequence shown here is derived from an EMBL/GenBank/DDBJ whole genome shotgun (WGS) entry which is preliminary data.</text>
</comment>
<reference evidence="6" key="2">
    <citation type="submission" date="2020-08" db="EMBL/GenBank/DDBJ databases">
        <title>Plant Genome Project.</title>
        <authorList>
            <person name="Zhang R.-G."/>
        </authorList>
    </citation>
    <scope>NUCLEOTIDE SEQUENCE</scope>
    <source>
        <strain evidence="6">Huo1</strain>
        <tissue evidence="6">Leaf</tissue>
    </source>
</reference>
<organism evidence="6">
    <name type="scientific">Salvia splendens</name>
    <name type="common">Scarlet sage</name>
    <dbReference type="NCBI Taxonomy" id="180675"/>
    <lineage>
        <taxon>Eukaryota</taxon>
        <taxon>Viridiplantae</taxon>
        <taxon>Streptophyta</taxon>
        <taxon>Embryophyta</taxon>
        <taxon>Tracheophyta</taxon>
        <taxon>Spermatophyta</taxon>
        <taxon>Magnoliopsida</taxon>
        <taxon>eudicotyledons</taxon>
        <taxon>Gunneridae</taxon>
        <taxon>Pentapetalae</taxon>
        <taxon>asterids</taxon>
        <taxon>lamiids</taxon>
        <taxon>Lamiales</taxon>
        <taxon>Lamiaceae</taxon>
        <taxon>Nepetoideae</taxon>
        <taxon>Mentheae</taxon>
        <taxon>Salviinae</taxon>
        <taxon>Salvia</taxon>
        <taxon>Salvia subgen. Calosphace</taxon>
        <taxon>core Calosphace</taxon>
    </lineage>
</organism>
<protein>
    <recommendedName>
        <fullName evidence="5">Zinc finger PHD-type domain-containing protein</fullName>
    </recommendedName>
</protein>
<name>A0A8X8YFE8_SALSN</name>
<reference evidence="6" key="1">
    <citation type="submission" date="2018-01" db="EMBL/GenBank/DDBJ databases">
        <authorList>
            <person name="Mao J.F."/>
        </authorList>
    </citation>
    <scope>NUCLEOTIDE SEQUENCE</scope>
    <source>
        <strain evidence="6">Huo1</strain>
        <tissue evidence="6">Leaf</tissue>
    </source>
</reference>
<evidence type="ECO:0000259" key="5">
    <source>
        <dbReference type="SMART" id="SM00249"/>
    </source>
</evidence>
<feature type="domain" description="Zinc finger PHD-type" evidence="5">
    <location>
        <begin position="453"/>
        <end position="488"/>
    </location>
</feature>
<keyword evidence="4" id="KW-0862">Zinc</keyword>
<dbReference type="Pfam" id="PF03107">
    <property type="entry name" value="C1_2"/>
    <property type="match status" value="5"/>
</dbReference>
<keyword evidence="2" id="KW-0677">Repeat</keyword>
<proteinExistence type="predicted"/>
<feature type="domain" description="Zinc finger PHD-type" evidence="5">
    <location>
        <begin position="93"/>
        <end position="144"/>
    </location>
</feature>
<feature type="domain" description="Zinc finger PHD-type" evidence="5">
    <location>
        <begin position="340"/>
        <end position="402"/>
    </location>
</feature>
<evidence type="ECO:0000313" key="7">
    <source>
        <dbReference type="Proteomes" id="UP000298416"/>
    </source>
</evidence>
<dbReference type="SUPFAM" id="SSF57889">
    <property type="entry name" value="Cysteine-rich domain"/>
    <property type="match status" value="4"/>
</dbReference>
<dbReference type="PANTHER" id="PTHR46288:SF69">
    <property type="entry name" value="DC1 DOMAIN-CONTAINING PROTEIN"/>
    <property type="match status" value="1"/>
</dbReference>